<comment type="caution">
    <text evidence="2">The sequence shown here is derived from an EMBL/GenBank/DDBJ whole genome shotgun (WGS) entry which is preliminary data.</text>
</comment>
<evidence type="ECO:0000313" key="3">
    <source>
        <dbReference type="Proteomes" id="UP001595693"/>
    </source>
</evidence>
<dbReference type="SUPFAM" id="SSF47413">
    <property type="entry name" value="lambda repressor-like DNA-binding domains"/>
    <property type="match status" value="1"/>
</dbReference>
<reference evidence="3" key="1">
    <citation type="journal article" date="2019" name="Int. J. Syst. Evol. Microbiol.">
        <title>The Global Catalogue of Microorganisms (GCM) 10K type strain sequencing project: providing services to taxonomists for standard genome sequencing and annotation.</title>
        <authorList>
            <consortium name="The Broad Institute Genomics Platform"/>
            <consortium name="The Broad Institute Genome Sequencing Center for Infectious Disease"/>
            <person name="Wu L."/>
            <person name="Ma J."/>
        </authorList>
    </citation>
    <scope>NUCLEOTIDE SEQUENCE [LARGE SCALE GENOMIC DNA]</scope>
    <source>
        <strain evidence="3">CCUG 2113</strain>
    </source>
</reference>
<protein>
    <submittedName>
        <fullName evidence="2">Helix-turn-helix transcriptional regulator</fullName>
    </submittedName>
</protein>
<dbReference type="Proteomes" id="UP001595693">
    <property type="component" value="Unassembled WGS sequence"/>
</dbReference>
<dbReference type="PROSITE" id="PS50943">
    <property type="entry name" value="HTH_CROC1"/>
    <property type="match status" value="1"/>
</dbReference>
<dbReference type="InterPro" id="IPR001387">
    <property type="entry name" value="Cro/C1-type_HTH"/>
</dbReference>
<dbReference type="Gene3D" id="1.10.260.40">
    <property type="entry name" value="lambda repressor-like DNA-binding domains"/>
    <property type="match status" value="1"/>
</dbReference>
<dbReference type="CDD" id="cd00093">
    <property type="entry name" value="HTH_XRE"/>
    <property type="match status" value="1"/>
</dbReference>
<gene>
    <name evidence="2" type="ORF">ACFOW3_28210</name>
</gene>
<dbReference type="InterPro" id="IPR010982">
    <property type="entry name" value="Lambda_DNA-bd_dom_sf"/>
</dbReference>
<evidence type="ECO:0000313" key="2">
    <source>
        <dbReference type="EMBL" id="MFC3938509.1"/>
    </source>
</evidence>
<keyword evidence="3" id="KW-1185">Reference proteome</keyword>
<name>A0ABV8DJ03_9BURK</name>
<feature type="domain" description="HTH cro/C1-type" evidence="1">
    <location>
        <begin position="164"/>
        <end position="193"/>
    </location>
</feature>
<sequence length="218" mass="24075">MANAFHLSRDPAIRAAVRRSVQLACYKRGAMHHVDDVEQDTWIELSKHEIDDRPLAGLAYRCAFLIAGALRRKYDEHRPVVRDDPEGDHAHVLDALPARDDVAVEVEQHLDSSRAFATLCDSVRAAAGGDLDFETLAQEDVARAAAGRVRNQYGSGSKDQAEVFKAVRKRHGLTQAEMAAALGVKKATYISYEHACVQRIPDEVMQRVAAIDAATRHP</sequence>
<dbReference type="RefSeq" id="WP_055400046.1">
    <property type="nucleotide sequence ID" value="NZ_JAMXAX010000022.1"/>
</dbReference>
<dbReference type="SMART" id="SM00530">
    <property type="entry name" value="HTH_XRE"/>
    <property type="match status" value="1"/>
</dbReference>
<evidence type="ECO:0000259" key="1">
    <source>
        <dbReference type="PROSITE" id="PS50943"/>
    </source>
</evidence>
<proteinExistence type="predicted"/>
<accession>A0ABV8DJ03</accession>
<dbReference type="EMBL" id="JBHSAJ010000182">
    <property type="protein sequence ID" value="MFC3938509.1"/>
    <property type="molecule type" value="Genomic_DNA"/>
</dbReference>
<organism evidence="2 3">
    <name type="scientific">Acidovorax facilis</name>
    <dbReference type="NCBI Taxonomy" id="12917"/>
    <lineage>
        <taxon>Bacteria</taxon>
        <taxon>Pseudomonadati</taxon>
        <taxon>Pseudomonadota</taxon>
        <taxon>Betaproteobacteria</taxon>
        <taxon>Burkholderiales</taxon>
        <taxon>Comamonadaceae</taxon>
        <taxon>Acidovorax</taxon>
    </lineage>
</organism>
<dbReference type="Pfam" id="PF01381">
    <property type="entry name" value="HTH_3"/>
    <property type="match status" value="1"/>
</dbReference>